<dbReference type="PANTHER" id="PTHR47540:SF3">
    <property type="entry name" value="ZN(II)2CYS6 TRANSCRIPTION FACTOR (EUROFUNG)"/>
    <property type="match status" value="1"/>
</dbReference>
<evidence type="ECO:0000256" key="7">
    <source>
        <dbReference type="ARBA" id="ARBA00023242"/>
    </source>
</evidence>
<dbReference type="Pfam" id="PF00172">
    <property type="entry name" value="Zn_clus"/>
    <property type="match status" value="1"/>
</dbReference>
<keyword evidence="10" id="KW-1185">Reference proteome</keyword>
<dbReference type="InterPro" id="IPR001138">
    <property type="entry name" value="Zn2Cys6_DnaBD"/>
</dbReference>
<dbReference type="EMBL" id="JBFXLT010000052">
    <property type="protein sequence ID" value="KAL2811935.1"/>
    <property type="molecule type" value="Genomic_DNA"/>
</dbReference>
<dbReference type="Proteomes" id="UP001610334">
    <property type="component" value="Unassembled WGS sequence"/>
</dbReference>
<reference evidence="9 10" key="1">
    <citation type="submission" date="2024-07" db="EMBL/GenBank/DDBJ databases">
        <title>Section-level genome sequencing and comparative genomics of Aspergillus sections Usti and Cavernicolus.</title>
        <authorList>
            <consortium name="Lawrence Berkeley National Laboratory"/>
            <person name="Nybo J.L."/>
            <person name="Vesth T.C."/>
            <person name="Theobald S."/>
            <person name="Frisvad J.C."/>
            <person name="Larsen T.O."/>
            <person name="Kjaerboelling I."/>
            <person name="Rothschild-Mancinelli K."/>
            <person name="Lyhne E.K."/>
            <person name="Kogle M.E."/>
            <person name="Barry K."/>
            <person name="Clum A."/>
            <person name="Na H."/>
            <person name="Ledsgaard L."/>
            <person name="Lin J."/>
            <person name="Lipzen A."/>
            <person name="Kuo A."/>
            <person name="Riley R."/>
            <person name="Mondo S."/>
            <person name="Labutti K."/>
            <person name="Haridas S."/>
            <person name="Pangalinan J."/>
            <person name="Salamov A.A."/>
            <person name="Simmons B.A."/>
            <person name="Magnuson J.K."/>
            <person name="Chen J."/>
            <person name="Drula E."/>
            <person name="Henrissat B."/>
            <person name="Wiebenga A."/>
            <person name="Lubbers R.J."/>
            <person name="Gomes A.C."/>
            <person name="Makela M.R."/>
            <person name="Stajich J."/>
            <person name="Grigoriev I.V."/>
            <person name="Mortensen U.H."/>
            <person name="De Vries R.P."/>
            <person name="Baker S.E."/>
            <person name="Andersen M.R."/>
        </authorList>
    </citation>
    <scope>NUCLEOTIDE SEQUENCE [LARGE SCALE GENOMIC DNA]</scope>
    <source>
        <strain evidence="9 10">CBS 588.65</strain>
    </source>
</reference>
<evidence type="ECO:0000256" key="2">
    <source>
        <dbReference type="ARBA" id="ARBA00022723"/>
    </source>
</evidence>
<dbReference type="PANTHER" id="PTHR47540">
    <property type="entry name" value="THIAMINE REPRESSIBLE GENES REGULATORY PROTEIN THI5"/>
    <property type="match status" value="1"/>
</dbReference>
<dbReference type="PRINTS" id="PR00081">
    <property type="entry name" value="GDHRDH"/>
</dbReference>
<dbReference type="Gene3D" id="4.10.240.10">
    <property type="entry name" value="Zn(2)-C6 fungal-type DNA-binding domain"/>
    <property type="match status" value="1"/>
</dbReference>
<keyword evidence="4" id="KW-0805">Transcription regulation</keyword>
<dbReference type="InterPro" id="IPR020904">
    <property type="entry name" value="Sc_DH/Rdtase_CS"/>
</dbReference>
<organism evidence="9 10">
    <name type="scientific">Aspergillus granulosus</name>
    <dbReference type="NCBI Taxonomy" id="176169"/>
    <lineage>
        <taxon>Eukaryota</taxon>
        <taxon>Fungi</taxon>
        <taxon>Dikarya</taxon>
        <taxon>Ascomycota</taxon>
        <taxon>Pezizomycotina</taxon>
        <taxon>Eurotiomycetes</taxon>
        <taxon>Eurotiomycetidae</taxon>
        <taxon>Eurotiales</taxon>
        <taxon>Aspergillaceae</taxon>
        <taxon>Aspergillus</taxon>
        <taxon>Aspergillus subgen. Nidulantes</taxon>
    </lineage>
</organism>
<gene>
    <name evidence="9" type="ORF">BJX63DRAFT_422022</name>
</gene>
<keyword evidence="2" id="KW-0479">Metal-binding</keyword>
<proteinExistence type="predicted"/>
<dbReference type="SUPFAM" id="SSF51735">
    <property type="entry name" value="NAD(P)-binding Rossmann-fold domains"/>
    <property type="match status" value="1"/>
</dbReference>
<dbReference type="SMART" id="SM00066">
    <property type="entry name" value="GAL4"/>
    <property type="match status" value="1"/>
</dbReference>
<keyword evidence="5" id="KW-0238">DNA-binding</keyword>
<evidence type="ECO:0000256" key="6">
    <source>
        <dbReference type="ARBA" id="ARBA00023163"/>
    </source>
</evidence>
<evidence type="ECO:0000256" key="4">
    <source>
        <dbReference type="ARBA" id="ARBA00023015"/>
    </source>
</evidence>
<dbReference type="InterPro" id="IPR051711">
    <property type="entry name" value="Stress_Response_Reg"/>
</dbReference>
<dbReference type="Gene3D" id="3.40.50.720">
    <property type="entry name" value="NAD(P)-binding Rossmann-like Domain"/>
    <property type="match status" value="1"/>
</dbReference>
<evidence type="ECO:0000313" key="10">
    <source>
        <dbReference type="Proteomes" id="UP001610334"/>
    </source>
</evidence>
<dbReference type="CDD" id="cd05233">
    <property type="entry name" value="SDR_c"/>
    <property type="match status" value="1"/>
</dbReference>
<evidence type="ECO:0000256" key="5">
    <source>
        <dbReference type="ARBA" id="ARBA00023125"/>
    </source>
</evidence>
<dbReference type="SMART" id="SM00906">
    <property type="entry name" value="Fungal_trans"/>
    <property type="match status" value="1"/>
</dbReference>
<dbReference type="InterPro" id="IPR007219">
    <property type="entry name" value="XnlR_reg_dom"/>
</dbReference>
<protein>
    <recommendedName>
        <fullName evidence="8">Zn(2)-C6 fungal-type domain-containing protein</fullName>
    </recommendedName>
</protein>
<comment type="subcellular location">
    <subcellularLocation>
        <location evidence="1">Nucleus</location>
    </subcellularLocation>
</comment>
<dbReference type="InterPro" id="IPR036291">
    <property type="entry name" value="NAD(P)-bd_dom_sf"/>
</dbReference>
<name>A0ABR4H9D9_9EURO</name>
<comment type="caution">
    <text evidence="9">The sequence shown here is derived from an EMBL/GenBank/DDBJ whole genome shotgun (WGS) entry which is preliminary data.</text>
</comment>
<accession>A0ABR4H9D9</accession>
<dbReference type="CDD" id="cd00067">
    <property type="entry name" value="GAL4"/>
    <property type="match status" value="1"/>
</dbReference>
<evidence type="ECO:0000259" key="8">
    <source>
        <dbReference type="PROSITE" id="PS50048"/>
    </source>
</evidence>
<dbReference type="PROSITE" id="PS50048">
    <property type="entry name" value="ZN2_CY6_FUNGAL_2"/>
    <property type="match status" value="1"/>
</dbReference>
<sequence>MERISTDGSPTTPNSSERWCRRSGRIRVTRACDRCKKRKVRCTGQRPCHVCIEASVTCSYNASYTRGRRPAVRVTDIGLPARLAAAPRTRQEKPQRTIDCTSNSTTVGVASHEALLHESLMPTSESVSRTSPEPAEADLEGHYVGPSSGLSFLARIQKRFQQSAALPRGISVFNFGDSPLPYDEASSLTGETAPVLPDWTFAMLLNRDDTASLVRRYFDFAVPVDRFLHRPTVEHWFEEFYDTKGVMRDRDAAPAQTAVLFMIFAIAQEHTAPKLSAVEANTSGRYFRAANQQLARENGPVRLASIQARICQCLWLLSQSRINHCWSLFGTVSRLIFALGLHRYRHACSSTMTQIEIECRRRTFWSAYSLDNYLSTALGRPRTFNDKDIDQQFPSCVDDTDIPQGIASHTLPADRGLSTMFGPISYAKLSQILSGVLSDIYSIKAMTMTERFSLTAKYMNEVRAWRAELSDFLDQSSSNAAPLVLIYQRQQNILNLAYWHTVILINRPLLLANFARLTNRTSISQRQEQERQVHVSESVDECLNAAMEIVRVVDRMIQANQLFRAFWFTPYFAFSASVILYVYTIQHSNESSETYNTYFTAAERCQQQIFDTSEPDSLTARYCLVLEELRGEALRQITTVKLPDNQPTPNHSSLNTMSAEVAGHSPNAVDIDNGIPFSIPGLEAIGNLGDFNLSPSDSLEDLTSWGQFDSMVYAVTGAASGIGLATAKLISARGGIVCLADVDANALRQVESHFSAQDPPVEFMVTQVDVSKKEQVESWIAEIKAKYHRLDGAANVAGIIGKGHGVKSIAELDDDEWIKIMSVNLTGLMYCLRAELNHISDGGSIVNMASIHATTGVAYHGAYAASKHGVLGLTRVAAKENGHREVRVNAVAPGPIYTPMMQGHWDQVGRPSDAPFDDPIAFRRQGTAEEVAKVILFLLGPESSFVSGSCYSVDGAWV</sequence>
<evidence type="ECO:0000256" key="3">
    <source>
        <dbReference type="ARBA" id="ARBA00022857"/>
    </source>
</evidence>
<evidence type="ECO:0000313" key="9">
    <source>
        <dbReference type="EMBL" id="KAL2811935.1"/>
    </source>
</evidence>
<dbReference type="PROSITE" id="PS00061">
    <property type="entry name" value="ADH_SHORT"/>
    <property type="match status" value="1"/>
</dbReference>
<dbReference type="InterPro" id="IPR036864">
    <property type="entry name" value="Zn2-C6_fun-type_DNA-bd_sf"/>
</dbReference>
<dbReference type="PROSITE" id="PS00463">
    <property type="entry name" value="ZN2_CY6_FUNGAL_1"/>
    <property type="match status" value="1"/>
</dbReference>
<dbReference type="PRINTS" id="PR00080">
    <property type="entry name" value="SDRFAMILY"/>
</dbReference>
<feature type="domain" description="Zn(2)-C6 fungal-type" evidence="8">
    <location>
        <begin position="31"/>
        <end position="60"/>
    </location>
</feature>
<keyword evidence="6" id="KW-0804">Transcription</keyword>
<dbReference type="InterPro" id="IPR002347">
    <property type="entry name" value="SDR_fam"/>
</dbReference>
<keyword evidence="7" id="KW-0539">Nucleus</keyword>
<dbReference type="Pfam" id="PF13561">
    <property type="entry name" value="adh_short_C2"/>
    <property type="match status" value="1"/>
</dbReference>
<evidence type="ECO:0000256" key="1">
    <source>
        <dbReference type="ARBA" id="ARBA00004123"/>
    </source>
</evidence>
<dbReference type="CDD" id="cd12148">
    <property type="entry name" value="fungal_TF_MHR"/>
    <property type="match status" value="1"/>
</dbReference>
<dbReference type="SUPFAM" id="SSF57701">
    <property type="entry name" value="Zn2/Cys6 DNA-binding domain"/>
    <property type="match status" value="1"/>
</dbReference>
<dbReference type="Pfam" id="PF04082">
    <property type="entry name" value="Fungal_trans"/>
    <property type="match status" value="1"/>
</dbReference>
<keyword evidence="3" id="KW-0521">NADP</keyword>